<keyword evidence="3 4" id="KW-0949">S-adenosyl-L-methionine</keyword>
<evidence type="ECO:0000256" key="2">
    <source>
        <dbReference type="ARBA" id="ARBA00022679"/>
    </source>
</evidence>
<keyword evidence="8" id="KW-1185">Reference proteome</keyword>
<evidence type="ECO:0000256" key="1">
    <source>
        <dbReference type="ARBA" id="ARBA00022603"/>
    </source>
</evidence>
<feature type="active site" description="Nucleophile" evidence="4">
    <location>
        <position position="407"/>
    </location>
</feature>
<comment type="caution">
    <text evidence="7">The sequence shown here is derived from an EMBL/GenBank/DDBJ whole genome shotgun (WGS) entry which is preliminary data.</text>
</comment>
<protein>
    <submittedName>
        <fullName evidence="7">23S rRNA (Uracil1939-C5)-methyltransferase</fullName>
    </submittedName>
</protein>
<dbReference type="Gene3D" id="2.40.50.140">
    <property type="entry name" value="Nucleic acid-binding proteins"/>
    <property type="match status" value="1"/>
</dbReference>
<accession>A0A5S5AYK7</accession>
<dbReference type="InterPro" id="IPR010280">
    <property type="entry name" value="U5_MeTrfase_fam"/>
</dbReference>
<dbReference type="FunFam" id="2.40.50.140:FF:000097">
    <property type="entry name" value="23S rRNA (uracil(1939)-C(5))-methyltransferase RlmD"/>
    <property type="match status" value="1"/>
</dbReference>
<dbReference type="PROSITE" id="PS50926">
    <property type="entry name" value="TRAM"/>
    <property type="match status" value="1"/>
</dbReference>
<evidence type="ECO:0000256" key="3">
    <source>
        <dbReference type="ARBA" id="ARBA00022691"/>
    </source>
</evidence>
<dbReference type="InterPro" id="IPR030390">
    <property type="entry name" value="MeTrfase_TrmA_AS"/>
</dbReference>
<dbReference type="Gene3D" id="2.40.50.1070">
    <property type="match status" value="1"/>
</dbReference>
<keyword evidence="2 4" id="KW-0808">Transferase</keyword>
<dbReference type="Pfam" id="PF01938">
    <property type="entry name" value="TRAM"/>
    <property type="match status" value="1"/>
</dbReference>
<dbReference type="Proteomes" id="UP000322294">
    <property type="component" value="Unassembled WGS sequence"/>
</dbReference>
<dbReference type="AlphaFoldDB" id="A0A5S5AYK7"/>
<evidence type="ECO:0000256" key="5">
    <source>
        <dbReference type="PROSITE-ProRule" id="PRU10015"/>
    </source>
</evidence>
<evidence type="ECO:0000256" key="4">
    <source>
        <dbReference type="PROSITE-ProRule" id="PRU01024"/>
    </source>
</evidence>
<evidence type="ECO:0000313" key="8">
    <source>
        <dbReference type="Proteomes" id="UP000322294"/>
    </source>
</evidence>
<dbReference type="SUPFAM" id="SSF50249">
    <property type="entry name" value="Nucleic acid-binding proteins"/>
    <property type="match status" value="1"/>
</dbReference>
<comment type="similarity">
    <text evidence="4">Belongs to the class I-like SAM-binding methyltransferase superfamily. RNA M5U methyltransferase family.</text>
</comment>
<dbReference type="FunFam" id="3.40.50.150:FF:000009">
    <property type="entry name" value="23S rRNA (Uracil(1939)-C(5))-methyltransferase RlmD"/>
    <property type="match status" value="1"/>
</dbReference>
<dbReference type="FunFam" id="2.40.50.1070:FF:000003">
    <property type="entry name" value="23S rRNA (Uracil-5-)-methyltransferase RumA"/>
    <property type="match status" value="1"/>
</dbReference>
<dbReference type="RefSeq" id="WP_148866151.1">
    <property type="nucleotide sequence ID" value="NZ_VNHO01000003.1"/>
</dbReference>
<name>A0A5S5AYK7_9FIRM</name>
<dbReference type="PANTHER" id="PTHR11061:SF30">
    <property type="entry name" value="TRNA (URACIL(54)-C(5))-METHYLTRANSFERASE"/>
    <property type="match status" value="1"/>
</dbReference>
<dbReference type="Pfam" id="PF05958">
    <property type="entry name" value="tRNA_U5-meth_tr"/>
    <property type="match status" value="1"/>
</dbReference>
<evidence type="ECO:0000259" key="6">
    <source>
        <dbReference type="PROSITE" id="PS50926"/>
    </source>
</evidence>
<organism evidence="7 8">
    <name type="scientific">Thermosediminibacter litoriperuensis</name>
    <dbReference type="NCBI Taxonomy" id="291989"/>
    <lineage>
        <taxon>Bacteria</taxon>
        <taxon>Bacillati</taxon>
        <taxon>Bacillota</taxon>
        <taxon>Clostridia</taxon>
        <taxon>Thermosediminibacterales</taxon>
        <taxon>Thermosediminibacteraceae</taxon>
        <taxon>Thermosediminibacter</taxon>
    </lineage>
</organism>
<dbReference type="GO" id="GO:0070041">
    <property type="term" value="F:rRNA (uridine-C5-)-methyltransferase activity"/>
    <property type="evidence" value="ECO:0007669"/>
    <property type="project" value="UniProtKB-ARBA"/>
</dbReference>
<feature type="binding site" evidence="4">
    <location>
        <position position="380"/>
    </location>
    <ligand>
        <name>S-adenosyl-L-methionine</name>
        <dbReference type="ChEBI" id="CHEBI:59789"/>
    </ligand>
</feature>
<dbReference type="PROSITE" id="PS01230">
    <property type="entry name" value="TRMA_1"/>
    <property type="match status" value="1"/>
</dbReference>
<sequence>MLKKEDRIEVDVTAMAHEGQGVGRVDGLAVFVEGALKGERVLAVVEKVSKNYAIARVEEIISPSPDRIIPRCPYAGECGGCSLQHLSYKGQLEFKTQKVRDSLERIGRINTTVFETIGMEDPWKYRNKAQYPVGKKDYRPTLGFYMKRSHDLVPIEDCLIQHELSWRAAEVVREWIEKFRVSIYDEVNHRGLIRHVVTRVGAKTGEVMVVLVINGREVPHLKELLGALEKNLEGLKSVYLNVNTKKTNVIMGDENILVYGEPHIIDFIGEIKFTLSPNSFFQVNPVQVEVLYNKVMEYAGLTGEETVIDAYCGIGTITLFLARMARLVYGIEVVHEAVRDARNNALLNGTENVEFLEGAAEEVMPRMIEQGIRADVIVVDPPRRGCEEELLEAAVKMNPSRMVYVSCNPATLARDLRYLEDRGYRTEFVQPVDMFPFTHHVECVASIRRKHSP</sequence>
<proteinExistence type="inferred from homology"/>
<dbReference type="InterPro" id="IPR002792">
    <property type="entry name" value="TRAM_dom"/>
</dbReference>
<gene>
    <name evidence="7" type="ORF">LZ11_00407</name>
</gene>
<feature type="active site" evidence="5">
    <location>
        <position position="407"/>
    </location>
</feature>
<dbReference type="CDD" id="cd02440">
    <property type="entry name" value="AdoMet_MTases"/>
    <property type="match status" value="1"/>
</dbReference>
<dbReference type="OrthoDB" id="9804590at2"/>
<dbReference type="InterPro" id="IPR012340">
    <property type="entry name" value="NA-bd_OB-fold"/>
</dbReference>
<dbReference type="Gene3D" id="3.40.50.150">
    <property type="entry name" value="Vaccinia Virus protein VP39"/>
    <property type="match status" value="1"/>
</dbReference>
<dbReference type="EMBL" id="VNHO01000003">
    <property type="protein sequence ID" value="TYP58561.1"/>
    <property type="molecule type" value="Genomic_DNA"/>
</dbReference>
<dbReference type="NCBIfam" id="TIGR00479">
    <property type="entry name" value="rumA"/>
    <property type="match status" value="1"/>
</dbReference>
<feature type="domain" description="TRAM" evidence="6">
    <location>
        <begin position="1"/>
        <end position="59"/>
    </location>
</feature>
<dbReference type="PANTHER" id="PTHR11061">
    <property type="entry name" value="RNA M5U METHYLTRANSFERASE"/>
    <property type="match status" value="1"/>
</dbReference>
<evidence type="ECO:0000313" key="7">
    <source>
        <dbReference type="EMBL" id="TYP58561.1"/>
    </source>
</evidence>
<keyword evidence="1 4" id="KW-0489">Methyltransferase</keyword>
<dbReference type="InterPro" id="IPR029063">
    <property type="entry name" value="SAM-dependent_MTases_sf"/>
</dbReference>
<dbReference type="PROSITE" id="PS51687">
    <property type="entry name" value="SAM_MT_RNA_M5U"/>
    <property type="match status" value="1"/>
</dbReference>
<feature type="binding site" evidence="4">
    <location>
        <position position="311"/>
    </location>
    <ligand>
        <name>S-adenosyl-L-methionine</name>
        <dbReference type="ChEBI" id="CHEBI:59789"/>
    </ligand>
</feature>
<dbReference type="GO" id="GO:0070475">
    <property type="term" value="P:rRNA base methylation"/>
    <property type="evidence" value="ECO:0007669"/>
    <property type="project" value="TreeGrafter"/>
</dbReference>
<feature type="binding site" evidence="4">
    <location>
        <position position="282"/>
    </location>
    <ligand>
        <name>S-adenosyl-L-methionine</name>
        <dbReference type="ChEBI" id="CHEBI:59789"/>
    </ligand>
</feature>
<feature type="binding site" evidence="4">
    <location>
        <position position="332"/>
    </location>
    <ligand>
        <name>S-adenosyl-L-methionine</name>
        <dbReference type="ChEBI" id="CHEBI:59789"/>
    </ligand>
</feature>
<dbReference type="SUPFAM" id="SSF53335">
    <property type="entry name" value="S-adenosyl-L-methionine-dependent methyltransferases"/>
    <property type="match status" value="1"/>
</dbReference>
<reference evidence="7 8" key="1">
    <citation type="submission" date="2019-07" db="EMBL/GenBank/DDBJ databases">
        <title>Genomic Encyclopedia of Type Strains, Phase I: the one thousand microbial genomes (KMG-I) project.</title>
        <authorList>
            <person name="Kyrpides N."/>
        </authorList>
    </citation>
    <scope>NUCLEOTIDE SEQUENCE [LARGE SCALE GENOMIC DNA]</scope>
    <source>
        <strain evidence="7 8">DSM 16647</strain>
    </source>
</reference>